<dbReference type="AlphaFoldDB" id="A0A4R8DFY8"/>
<dbReference type="Proteomes" id="UP000294498">
    <property type="component" value="Unassembled WGS sequence"/>
</dbReference>
<proteinExistence type="predicted"/>
<reference evidence="1 2" key="1">
    <citation type="submission" date="2019-03" db="EMBL/GenBank/DDBJ databases">
        <title>Genomic Encyclopedia of Type Strains, Phase IV (KMG-IV): sequencing the most valuable type-strain genomes for metagenomic binning, comparative biology and taxonomic classification.</title>
        <authorList>
            <person name="Goeker M."/>
        </authorList>
    </citation>
    <scope>NUCLEOTIDE SEQUENCE [LARGE SCALE GENOMIC DNA]</scope>
    <source>
        <strain evidence="1 2">DSM 100059</strain>
    </source>
</reference>
<accession>A0A4R8DFY8</accession>
<organism evidence="1 2">
    <name type="scientific">Dinghuibacter silviterrae</name>
    <dbReference type="NCBI Taxonomy" id="1539049"/>
    <lineage>
        <taxon>Bacteria</taxon>
        <taxon>Pseudomonadati</taxon>
        <taxon>Bacteroidota</taxon>
        <taxon>Chitinophagia</taxon>
        <taxon>Chitinophagales</taxon>
        <taxon>Chitinophagaceae</taxon>
        <taxon>Dinghuibacter</taxon>
    </lineage>
</organism>
<name>A0A4R8DFY8_9BACT</name>
<protein>
    <submittedName>
        <fullName evidence="1">Uncharacterized protein</fullName>
    </submittedName>
</protein>
<evidence type="ECO:0000313" key="2">
    <source>
        <dbReference type="Proteomes" id="UP000294498"/>
    </source>
</evidence>
<evidence type="ECO:0000313" key="1">
    <source>
        <dbReference type="EMBL" id="TDW96268.1"/>
    </source>
</evidence>
<sequence>MKHIQALSFDTAKFVVLLLVCISLSPGCLPSPAGPSRAPRKKMFTLDETDGLWEGNSLTSPGSRLPNAMVAPSLPFAMSDTLLQGRAGMEPYVLLRMPSADVDFLLLGAKNYEAWFPGWLKSWSQTGRQGLVIDLSSGKATGRTTFQLSAPGLDSPVPLVLLWDDASGQRAGFYTQLLQSLTTIECKNL</sequence>
<dbReference type="EMBL" id="SODV01000002">
    <property type="protein sequence ID" value="TDW96268.1"/>
    <property type="molecule type" value="Genomic_DNA"/>
</dbReference>
<gene>
    <name evidence="1" type="ORF">EDB95_4093</name>
</gene>
<dbReference type="OrthoDB" id="680981at2"/>
<comment type="caution">
    <text evidence="1">The sequence shown here is derived from an EMBL/GenBank/DDBJ whole genome shotgun (WGS) entry which is preliminary data.</text>
</comment>
<keyword evidence="2" id="KW-1185">Reference proteome</keyword>
<dbReference type="RefSeq" id="WP_133996397.1">
    <property type="nucleotide sequence ID" value="NZ_SODV01000002.1"/>
</dbReference>